<dbReference type="PROSITE" id="PS51318">
    <property type="entry name" value="TAT"/>
    <property type="match status" value="1"/>
</dbReference>
<proteinExistence type="predicted"/>
<dbReference type="EMBL" id="PDET01000005">
    <property type="protein sequence ID" value="PRD15881.1"/>
    <property type="molecule type" value="Genomic_DNA"/>
</dbReference>
<organism evidence="2 3">
    <name type="scientific">Pantoea coffeiphila</name>
    <dbReference type="NCBI Taxonomy" id="1465635"/>
    <lineage>
        <taxon>Bacteria</taxon>
        <taxon>Pseudomonadati</taxon>
        <taxon>Pseudomonadota</taxon>
        <taxon>Gammaproteobacteria</taxon>
        <taxon>Enterobacterales</taxon>
        <taxon>Erwiniaceae</taxon>
        <taxon>Pantoea</taxon>
    </lineage>
</organism>
<accession>A0A2S9IDL6</accession>
<reference evidence="2 3" key="1">
    <citation type="submission" date="2017-10" db="EMBL/GenBank/DDBJ databases">
        <title>Draft genome of two endophytic bacteria isolated from 'guarana' Paullinia cupana (Mart.) Ducke.</title>
        <authorList>
            <person name="Siqueira K.A."/>
            <person name="Liotti R.G."/>
            <person name="Mendes T.A."/>
            <person name="Soares M.A."/>
        </authorList>
    </citation>
    <scope>NUCLEOTIDE SEQUENCE [LARGE SCALE GENOMIC DNA]</scope>
    <source>
        <strain evidence="2 3">342</strain>
    </source>
</reference>
<evidence type="ECO:0000313" key="3">
    <source>
        <dbReference type="Proteomes" id="UP000239181"/>
    </source>
</evidence>
<dbReference type="OrthoDB" id="9803751at2"/>
<dbReference type="SUPFAM" id="SSF53649">
    <property type="entry name" value="Alkaline phosphatase-like"/>
    <property type="match status" value="1"/>
</dbReference>
<evidence type="ECO:0000259" key="1">
    <source>
        <dbReference type="Pfam" id="PF00884"/>
    </source>
</evidence>
<name>A0A2S9IDL6_9GAMM</name>
<evidence type="ECO:0000313" key="2">
    <source>
        <dbReference type="EMBL" id="PRD15881.1"/>
    </source>
</evidence>
<sequence length="621" mass="70914">MAMPDNVSDKDGISRRRLLKGAGAIATSHLIPSALASPTAQNESAAAHPPFTAPEKLPDGYNILLITSDQERYFEHYPFPVPGRERLMKTGTTFARHYINSCVCTSSRSVMYTGLHMPQTRMFDNVGLPWMPWSLDPKLGTVASMIDKLGYYAAYKGKWHLSRPLELSLKDVPSKDIDDIDHAPLHQDMQQYGFQDYSGIGDLIGLRKGGYVYDSLTLAQSVSWLRSKGRNMSDSQRPWLLAVNLVNPHDVMFIDTDAPGERIQWHSKLNENQPMSPSQPPENALYAARWDRVPLPASRHQPFEQSGRPAAQLNYQQARAMLVGQFPDEDRRWRKLQDYYFNCIRDNDTHVVALLNELDALGLTEKTIVVMTSDHGELQGFHQMHGKGTCVYQQQVQVPMIISHPAYPGGKVCNALTSHLDLTPTLLGLTGKPAEQIAPLLHDRKGKDFSALIKDPEQASLHQIRDASLYCYDMMLYIDDNYLRKVFDVRDNPNLNTAEKQKQIQRLAPDYHRRSGVRMLFDGRYKFARYYSLRQHNMPENWEQLLAMNDLELYDLGSDPQEMNNLARDPEQHRDLIMAMNQKLNARYRQEIGEDDGSFLPDSQARSWHLDSAHFEKMIQD</sequence>
<feature type="domain" description="Sulfatase N-terminal" evidence="1">
    <location>
        <begin position="62"/>
        <end position="431"/>
    </location>
</feature>
<dbReference type="PANTHER" id="PTHR46615">
    <property type="entry name" value="ARYLSULFATASE K"/>
    <property type="match status" value="1"/>
</dbReference>
<protein>
    <submittedName>
        <fullName evidence="2">Phosphatase</fullName>
    </submittedName>
</protein>
<dbReference type="CDD" id="cd16035">
    <property type="entry name" value="sulfatase_like"/>
    <property type="match status" value="1"/>
</dbReference>
<dbReference type="PANTHER" id="PTHR46615:SF1">
    <property type="entry name" value="ARYLSULFATASE K"/>
    <property type="match status" value="1"/>
</dbReference>
<dbReference type="InterPro" id="IPR000917">
    <property type="entry name" value="Sulfatase_N"/>
</dbReference>
<gene>
    <name evidence="2" type="ORF">CQW29_08795</name>
</gene>
<dbReference type="GO" id="GO:0015024">
    <property type="term" value="F:glucuronate-2-sulfatase activity"/>
    <property type="evidence" value="ECO:0007669"/>
    <property type="project" value="TreeGrafter"/>
</dbReference>
<dbReference type="Pfam" id="PF00884">
    <property type="entry name" value="Sulfatase"/>
    <property type="match status" value="1"/>
</dbReference>
<dbReference type="InterPro" id="IPR006311">
    <property type="entry name" value="TAT_signal"/>
</dbReference>
<comment type="caution">
    <text evidence="2">The sequence shown here is derived from an EMBL/GenBank/DDBJ whole genome shotgun (WGS) entry which is preliminary data.</text>
</comment>
<dbReference type="AlphaFoldDB" id="A0A2S9IDL6"/>
<dbReference type="InterPro" id="IPR051849">
    <property type="entry name" value="GAG-degrading_sulfatase"/>
</dbReference>
<dbReference type="GO" id="GO:0004065">
    <property type="term" value="F:arylsulfatase activity"/>
    <property type="evidence" value="ECO:0007669"/>
    <property type="project" value="TreeGrafter"/>
</dbReference>
<dbReference type="Proteomes" id="UP000239181">
    <property type="component" value="Unassembled WGS sequence"/>
</dbReference>
<dbReference type="Gene3D" id="3.40.720.10">
    <property type="entry name" value="Alkaline Phosphatase, subunit A"/>
    <property type="match status" value="1"/>
</dbReference>
<dbReference type="InterPro" id="IPR017850">
    <property type="entry name" value="Alkaline_phosphatase_core_sf"/>
</dbReference>
<keyword evidence="3" id="KW-1185">Reference proteome</keyword>